<evidence type="ECO:0000256" key="1">
    <source>
        <dbReference type="ARBA" id="ARBA00011073"/>
    </source>
</evidence>
<dbReference type="PANTHER" id="PTHR43399:SF4">
    <property type="entry name" value="CELL WALL-ASSOCIATED PROTEASE"/>
    <property type="match status" value="1"/>
</dbReference>
<dbReference type="InterPro" id="IPR035986">
    <property type="entry name" value="PKD_dom_sf"/>
</dbReference>
<dbReference type="PRINTS" id="PR00723">
    <property type="entry name" value="SUBTILISIN"/>
</dbReference>
<evidence type="ECO:0000256" key="3">
    <source>
        <dbReference type="ARBA" id="ARBA00022801"/>
    </source>
</evidence>
<dbReference type="InterPro" id="IPR026444">
    <property type="entry name" value="Secre_tail"/>
</dbReference>
<dbReference type="SUPFAM" id="SSF49785">
    <property type="entry name" value="Galactose-binding domain-like"/>
    <property type="match status" value="1"/>
</dbReference>
<dbReference type="Gene3D" id="2.60.120.380">
    <property type="match status" value="1"/>
</dbReference>
<dbReference type="InterPro" id="IPR000601">
    <property type="entry name" value="PKD_dom"/>
</dbReference>
<keyword evidence="2" id="KW-0645">Protease</keyword>
<dbReference type="InterPro" id="IPR051048">
    <property type="entry name" value="Peptidase_S8/S53_subtilisin"/>
</dbReference>
<dbReference type="Gene3D" id="3.40.50.200">
    <property type="entry name" value="Peptidase S8/S53 domain"/>
    <property type="match status" value="1"/>
</dbReference>
<keyword evidence="4" id="KW-0720">Serine protease</keyword>
<comment type="caution">
    <text evidence="8">The sequence shown here is derived from an EMBL/GenBank/DDBJ whole genome shotgun (WGS) entry which is preliminary data.</text>
</comment>
<dbReference type="InterPro" id="IPR000209">
    <property type="entry name" value="Peptidase_S8/S53_dom"/>
</dbReference>
<evidence type="ECO:0000259" key="7">
    <source>
        <dbReference type="PROSITE" id="PS50093"/>
    </source>
</evidence>
<dbReference type="PROSITE" id="PS00138">
    <property type="entry name" value="SUBTILASE_SER"/>
    <property type="match status" value="1"/>
</dbReference>
<dbReference type="InterPro" id="IPR022409">
    <property type="entry name" value="PKD/Chitinase_dom"/>
</dbReference>
<dbReference type="Gene3D" id="2.60.40.10">
    <property type="entry name" value="Immunoglobulins"/>
    <property type="match status" value="1"/>
</dbReference>
<dbReference type="EMBL" id="JACYTQ010000011">
    <property type="protein sequence ID" value="MBD8491242.1"/>
    <property type="molecule type" value="Genomic_DNA"/>
</dbReference>
<dbReference type="InterPro" id="IPR023828">
    <property type="entry name" value="Peptidase_S8_Ser-AS"/>
</dbReference>
<dbReference type="Pfam" id="PF00082">
    <property type="entry name" value="Peptidase_S8"/>
    <property type="match status" value="1"/>
</dbReference>
<dbReference type="NCBIfam" id="TIGR04183">
    <property type="entry name" value="Por_Secre_tail"/>
    <property type="match status" value="1"/>
</dbReference>
<evidence type="ECO:0000256" key="6">
    <source>
        <dbReference type="SAM" id="MobiDB-lite"/>
    </source>
</evidence>
<sequence>MRKSVLIIGLIFLIIPFTWAQDQKGQDIQKSRQTIKKKFDIAYQEYALSNAALKKLANQKGVPLELVLEDGSRAELRYFDDLGDPVYYMTYNVRAAQTTQTDDLQPGGELGLSLTGKGMTIGVYDQTRPKPNHVEFENRLTQIDGSSEEISNHATHVTGTLLAKGINSNARGMANEATGWSFNWESDISKMNANAYDAVSKPNGHIVSNHSYGIVLGWYQDNSGTWKWAGNPSIDPNEDYRFGLYTSKSKSLDDLAFAKPYYTMVWAAGNDRSDRGDGTRSPDGPDDTIGPEGVAKNVITVGAISAFEEYEDRSSLAISDFSSWGPTDDGRIKPDLVGVGVGVFSTAVTGNGGDGYASLSGTSMASPNVAGSLLLIQQLYAQRNSGNYMRSATLKALAINTALDGGLYDGPDYVYGWGILNAKDAAELIINENGSSDLIRELSLEEDEVFEYEIVSDGINPIKATIAWTDPSASASPSTLDPTNLTLVNDLDLRIFDENGVEYFPWTLNPSQGANSRAINTQDNFRDNVEQVVIHSPTPIKYTVRVSHKGELTNGAQEFSLVMKSGTVDGAEETLYWIGGSAGEWNDPANWSSTSGGTTANKIPTPSSRVLFEIAEGESSQVNLSQDVQSFSVNVFGEGALSVNLNQNSLKVDGGFRVSNEVTSFTNGELIFEASDDKDKFMEFGGVIFDNVDLRVLEGKWTLTDAGLVDGLDLIGGELLVEKETLDVNSLNLEGEALIKGDLKSIVFHESINISAESGFSFSPRFIFDGVTGDLVNNNGEIEILTVQNGDLSYNGSSNFIDSLSISNGAFTLGSNSDLTVDVLEIGSGGALNLLPSRTLYIIDDFIVTSSSSQESYISATSKASINHDIYKKYCFENLNVTNVDFVGEAIVNLGLNSNVVNSDNWLTKNCEDVLFANFTSSYNCVGGLTEFSNLSEGNIGVYAWNFGGVGTSSEESPEFTFDQEGDYLVSLNISNDDENVDFSKEISVVSNTLNTPVIVVNGNMMTSQTLASAYQWYFEGEKIEGATQRSFNADFDGMYQVAIYNEICNRLSEPVVVTALEDEEPSLSEYGVFIGPNPTNEKVKVGLNNDYTGNVIVELYAVNGAKALSESVYKNNQLQEIELYLNGSRGVYILMIRMGDITLRSKLLKQ</sequence>
<accession>A0ABR9AR39</accession>
<evidence type="ECO:0000256" key="5">
    <source>
        <dbReference type="PROSITE-ProRule" id="PRU01240"/>
    </source>
</evidence>
<dbReference type="SUPFAM" id="SSF52743">
    <property type="entry name" value="Subtilisin-like"/>
    <property type="match status" value="1"/>
</dbReference>
<comment type="similarity">
    <text evidence="1 5">Belongs to the peptidase S8 family.</text>
</comment>
<comment type="caution">
    <text evidence="5">Lacks conserved residue(s) required for the propagation of feature annotation.</text>
</comment>
<reference evidence="8 9" key="1">
    <citation type="submission" date="2020-09" db="EMBL/GenBank/DDBJ databases">
        <title>Echinicola sp. CAU 1574 isolated from sand of Sido Beach.</title>
        <authorList>
            <person name="Kim W."/>
        </authorList>
    </citation>
    <scope>NUCLEOTIDE SEQUENCE [LARGE SCALE GENOMIC DNA]</scope>
    <source>
        <strain evidence="8 9">CAU 1574</strain>
    </source>
</reference>
<dbReference type="InterPro" id="IPR013783">
    <property type="entry name" value="Ig-like_fold"/>
</dbReference>
<proteinExistence type="inferred from homology"/>
<organism evidence="8 9">
    <name type="scientific">Echinicola arenosa</name>
    <dbReference type="NCBI Taxonomy" id="2774144"/>
    <lineage>
        <taxon>Bacteria</taxon>
        <taxon>Pseudomonadati</taxon>
        <taxon>Bacteroidota</taxon>
        <taxon>Cytophagia</taxon>
        <taxon>Cytophagales</taxon>
        <taxon>Cyclobacteriaceae</taxon>
        <taxon>Echinicola</taxon>
    </lineage>
</organism>
<dbReference type="PROSITE" id="PS50093">
    <property type="entry name" value="PKD"/>
    <property type="match status" value="1"/>
</dbReference>
<dbReference type="InterPro" id="IPR036852">
    <property type="entry name" value="Peptidase_S8/S53_dom_sf"/>
</dbReference>
<dbReference type="PROSITE" id="PS51892">
    <property type="entry name" value="SUBTILASE"/>
    <property type="match status" value="1"/>
</dbReference>
<keyword evidence="3" id="KW-0378">Hydrolase</keyword>
<keyword evidence="9" id="KW-1185">Reference proteome</keyword>
<dbReference type="InterPro" id="IPR008979">
    <property type="entry name" value="Galactose-bd-like_sf"/>
</dbReference>
<dbReference type="InterPro" id="IPR015500">
    <property type="entry name" value="Peptidase_S8_subtilisin-rel"/>
</dbReference>
<dbReference type="Pfam" id="PF18911">
    <property type="entry name" value="PKD_4"/>
    <property type="match status" value="1"/>
</dbReference>
<evidence type="ECO:0000313" key="8">
    <source>
        <dbReference type="EMBL" id="MBD8491242.1"/>
    </source>
</evidence>
<dbReference type="SMART" id="SM00089">
    <property type="entry name" value="PKD"/>
    <property type="match status" value="1"/>
</dbReference>
<evidence type="ECO:0000256" key="4">
    <source>
        <dbReference type="ARBA" id="ARBA00022825"/>
    </source>
</evidence>
<evidence type="ECO:0000256" key="2">
    <source>
        <dbReference type="ARBA" id="ARBA00022670"/>
    </source>
</evidence>
<dbReference type="PANTHER" id="PTHR43399">
    <property type="entry name" value="SUBTILISIN-RELATED"/>
    <property type="match status" value="1"/>
</dbReference>
<feature type="domain" description="PKD" evidence="7">
    <location>
        <begin position="932"/>
        <end position="996"/>
    </location>
</feature>
<evidence type="ECO:0000313" key="9">
    <source>
        <dbReference type="Proteomes" id="UP000647133"/>
    </source>
</evidence>
<dbReference type="CDD" id="cd00146">
    <property type="entry name" value="PKD"/>
    <property type="match status" value="1"/>
</dbReference>
<dbReference type="RefSeq" id="WP_192012120.1">
    <property type="nucleotide sequence ID" value="NZ_JACYTQ010000011.1"/>
</dbReference>
<feature type="region of interest" description="Disordered" evidence="6">
    <location>
        <begin position="272"/>
        <end position="292"/>
    </location>
</feature>
<dbReference type="InterPro" id="IPR034058">
    <property type="entry name" value="TagA/B/C/D_pept_dom"/>
</dbReference>
<dbReference type="CDD" id="cd04842">
    <property type="entry name" value="Peptidases_S8_Kp43_protease"/>
    <property type="match status" value="1"/>
</dbReference>
<protein>
    <submittedName>
        <fullName evidence="8">S8 family serine peptidase</fullName>
    </submittedName>
</protein>
<dbReference type="SUPFAM" id="SSF49299">
    <property type="entry name" value="PKD domain"/>
    <property type="match status" value="1"/>
</dbReference>
<gene>
    <name evidence="8" type="ORF">IFO69_20990</name>
</gene>
<name>A0ABR9AR39_9BACT</name>
<dbReference type="Proteomes" id="UP000647133">
    <property type="component" value="Unassembled WGS sequence"/>
</dbReference>